<organism evidence="2 3">
    <name type="scientific">Conyzicola nivalis</name>
    <dbReference type="NCBI Taxonomy" id="1477021"/>
    <lineage>
        <taxon>Bacteria</taxon>
        <taxon>Bacillati</taxon>
        <taxon>Actinomycetota</taxon>
        <taxon>Actinomycetes</taxon>
        <taxon>Micrococcales</taxon>
        <taxon>Microbacteriaceae</taxon>
        <taxon>Conyzicola</taxon>
    </lineage>
</organism>
<evidence type="ECO:0000256" key="1">
    <source>
        <dbReference type="SAM" id="Phobius"/>
    </source>
</evidence>
<name>A0A916SUE3_9MICO</name>
<dbReference type="Proteomes" id="UP000606922">
    <property type="component" value="Unassembled WGS sequence"/>
</dbReference>
<keyword evidence="3" id="KW-1185">Reference proteome</keyword>
<proteinExistence type="predicted"/>
<feature type="transmembrane region" description="Helical" evidence="1">
    <location>
        <begin position="66"/>
        <end position="87"/>
    </location>
</feature>
<gene>
    <name evidence="2" type="ORF">GCM10010979_30390</name>
</gene>
<reference evidence="2" key="1">
    <citation type="journal article" date="2014" name="Int. J. Syst. Evol. Microbiol.">
        <title>Complete genome sequence of Corynebacterium casei LMG S-19264T (=DSM 44701T), isolated from a smear-ripened cheese.</title>
        <authorList>
            <consortium name="US DOE Joint Genome Institute (JGI-PGF)"/>
            <person name="Walter F."/>
            <person name="Albersmeier A."/>
            <person name="Kalinowski J."/>
            <person name="Ruckert C."/>
        </authorList>
    </citation>
    <scope>NUCLEOTIDE SEQUENCE</scope>
    <source>
        <strain evidence="2">CGMCC 1.12813</strain>
    </source>
</reference>
<sequence>MADTAGDPADDSAALAPRARRNPYFTVLAILAGFAWTLAIMLWIVLAQVTDYTTYDVDEAAALNAWIDALVVTGIATTVGMVVVAGVRRELRSASP</sequence>
<dbReference type="EMBL" id="BMGB01000002">
    <property type="protein sequence ID" value="GGB13855.1"/>
    <property type="molecule type" value="Genomic_DNA"/>
</dbReference>
<protein>
    <submittedName>
        <fullName evidence="2">Uncharacterized protein</fullName>
    </submittedName>
</protein>
<keyword evidence="1" id="KW-1133">Transmembrane helix</keyword>
<feature type="transmembrane region" description="Helical" evidence="1">
    <location>
        <begin position="24"/>
        <end position="46"/>
    </location>
</feature>
<comment type="caution">
    <text evidence="2">The sequence shown here is derived from an EMBL/GenBank/DDBJ whole genome shotgun (WGS) entry which is preliminary data.</text>
</comment>
<reference evidence="2" key="2">
    <citation type="submission" date="2020-09" db="EMBL/GenBank/DDBJ databases">
        <authorList>
            <person name="Sun Q."/>
            <person name="Zhou Y."/>
        </authorList>
    </citation>
    <scope>NUCLEOTIDE SEQUENCE</scope>
    <source>
        <strain evidence="2">CGMCC 1.12813</strain>
    </source>
</reference>
<evidence type="ECO:0000313" key="2">
    <source>
        <dbReference type="EMBL" id="GGB13855.1"/>
    </source>
</evidence>
<evidence type="ECO:0000313" key="3">
    <source>
        <dbReference type="Proteomes" id="UP000606922"/>
    </source>
</evidence>
<dbReference type="AlphaFoldDB" id="A0A916SUE3"/>
<keyword evidence="1" id="KW-0812">Transmembrane</keyword>
<dbReference type="RefSeq" id="WP_188511603.1">
    <property type="nucleotide sequence ID" value="NZ_BMGB01000002.1"/>
</dbReference>
<accession>A0A916SUE3</accession>
<keyword evidence="1" id="KW-0472">Membrane</keyword>